<keyword evidence="2" id="KW-1185">Reference proteome</keyword>
<dbReference type="SUPFAM" id="SSF51905">
    <property type="entry name" value="FAD/NAD(P)-binding domain"/>
    <property type="match status" value="1"/>
</dbReference>
<dbReference type="InterPro" id="IPR050816">
    <property type="entry name" value="Flavin-dep_Halogenase_NPB"/>
</dbReference>
<dbReference type="PANTHER" id="PTHR43747">
    <property type="entry name" value="FAD-BINDING PROTEIN"/>
    <property type="match status" value="1"/>
</dbReference>
<dbReference type="RefSeq" id="WP_268076961.1">
    <property type="nucleotide sequence ID" value="NZ_CP109967.1"/>
</dbReference>
<geneLocation type="plasmid" evidence="1 2">
    <name>pCadTS8_2</name>
</geneLocation>
<dbReference type="PANTHER" id="PTHR43747:SF4">
    <property type="entry name" value="FLAVIN-DEPENDENT TRYPTOPHAN HALOGENASE"/>
    <property type="match status" value="1"/>
</dbReference>
<dbReference type="InterPro" id="IPR006905">
    <property type="entry name" value="Flavin_halogenase"/>
</dbReference>
<evidence type="ECO:0000313" key="2">
    <source>
        <dbReference type="Proteomes" id="UP001163726"/>
    </source>
</evidence>
<dbReference type="Gene3D" id="3.50.50.60">
    <property type="entry name" value="FAD/NAD(P)-binding domain"/>
    <property type="match status" value="1"/>
</dbReference>
<dbReference type="InterPro" id="IPR033856">
    <property type="entry name" value="Trp_halogen"/>
</dbReference>
<dbReference type="InterPro" id="IPR036188">
    <property type="entry name" value="FAD/NAD-bd_sf"/>
</dbReference>
<sequence>MQKPISSIVIVGGGTAGWITAGTLAAKLKFLHGNTFNVTLIESSNVTPIGVGEGTWPTMRRTLKEMGIRETDFIKQCKVSFKQGAKFNKWVTGEDDDFYYHPLMLPQNFEDFDLAPHWFNQSNNRSYSAAVCPQEAICELGLAPKHITTPEYSGVLNYAYHLDAAAFSNFLKTHCTTHLHVNRIEDDVIKVISQTNGDIESVVTQNNGKIAGDLFIDCTGFHGLLLDKHYKIPFVSCQDVLFADSALAVQVPYPDKLSPVASHTISTAQAAGWIWDIGLPTRRGVGHVYASQYMSDSEAEQTLLNYLKPSIKDTKTLNLRKISINPGYREKFWHKNCVAVGLSAGFLEPLEASALLLVEVSARTIAEQLPVNRMAMDIIAHRFNQTFSYRWQRIIDFLKLHYMLSQRHEPFWLANRDPKSIPEQLKAQLQLWQHQFPKDQDFEHDVEIFPAASYHYILYGMGFYTNNHPLGLSIQQKQNAQHLFSKNHREVNELSQQLKPNRLLLEKIYQFGLSKV</sequence>
<protein>
    <submittedName>
        <fullName evidence="1">Tryptophan 7-halogenase</fullName>
    </submittedName>
</protein>
<dbReference type="Proteomes" id="UP001163726">
    <property type="component" value="Plasmid pCadTS8_2"/>
</dbReference>
<gene>
    <name evidence="1" type="ORF">OLW01_18405</name>
</gene>
<dbReference type="PIRSF" id="PIRSF011396">
    <property type="entry name" value="Trp_halogenase"/>
    <property type="match status" value="1"/>
</dbReference>
<dbReference type="Pfam" id="PF04820">
    <property type="entry name" value="Trp_halogenase"/>
    <property type="match status" value="1"/>
</dbReference>
<keyword evidence="1" id="KW-0614">Plasmid</keyword>
<reference evidence="1" key="1">
    <citation type="submission" date="2022-10" db="EMBL/GenBank/DDBJ databases">
        <title>Catenovulum adriacola sp. nov. isolated in the Harbour of Susak.</title>
        <authorList>
            <person name="Schoch T."/>
            <person name="Reich S.J."/>
            <person name="Stoeferle S."/>
            <person name="Flaiz M."/>
            <person name="Kazda M."/>
            <person name="Riedel C.U."/>
            <person name="Duerre P."/>
        </authorList>
    </citation>
    <scope>NUCLEOTIDE SEQUENCE</scope>
    <source>
        <strain evidence="1">TS8</strain>
        <plasmid evidence="1">pCadTS8_2</plasmid>
    </source>
</reference>
<dbReference type="EMBL" id="CP109967">
    <property type="protein sequence ID" value="WAJ72246.1"/>
    <property type="molecule type" value="Genomic_DNA"/>
</dbReference>
<evidence type="ECO:0000313" key="1">
    <source>
        <dbReference type="EMBL" id="WAJ72246.1"/>
    </source>
</evidence>
<proteinExistence type="predicted"/>
<name>A0ABY7ASZ3_9ALTE</name>
<organism evidence="1 2">
    <name type="scientific">Catenovulum adriaticum</name>
    <dbReference type="NCBI Taxonomy" id="2984846"/>
    <lineage>
        <taxon>Bacteria</taxon>
        <taxon>Pseudomonadati</taxon>
        <taxon>Pseudomonadota</taxon>
        <taxon>Gammaproteobacteria</taxon>
        <taxon>Alteromonadales</taxon>
        <taxon>Alteromonadaceae</taxon>
        <taxon>Catenovulum</taxon>
    </lineage>
</organism>
<accession>A0ABY7ASZ3</accession>